<name>A0A915KX82_ROMCU</name>
<feature type="region of interest" description="Disordered" evidence="1">
    <location>
        <begin position="40"/>
        <end position="113"/>
    </location>
</feature>
<keyword evidence="2" id="KW-0732">Signal</keyword>
<organism evidence="3 4">
    <name type="scientific">Romanomermis culicivorax</name>
    <name type="common">Nematode worm</name>
    <dbReference type="NCBI Taxonomy" id="13658"/>
    <lineage>
        <taxon>Eukaryota</taxon>
        <taxon>Metazoa</taxon>
        <taxon>Ecdysozoa</taxon>
        <taxon>Nematoda</taxon>
        <taxon>Enoplea</taxon>
        <taxon>Dorylaimia</taxon>
        <taxon>Mermithida</taxon>
        <taxon>Mermithoidea</taxon>
        <taxon>Mermithidae</taxon>
        <taxon>Romanomermis</taxon>
    </lineage>
</organism>
<feature type="signal peptide" evidence="2">
    <location>
        <begin position="1"/>
        <end position="37"/>
    </location>
</feature>
<feature type="compositionally biased region" description="Polar residues" evidence="1">
    <location>
        <begin position="78"/>
        <end position="90"/>
    </location>
</feature>
<feature type="chain" id="PRO_5037273282" evidence="2">
    <location>
        <begin position="38"/>
        <end position="113"/>
    </location>
</feature>
<evidence type="ECO:0000256" key="2">
    <source>
        <dbReference type="SAM" id="SignalP"/>
    </source>
</evidence>
<evidence type="ECO:0000313" key="4">
    <source>
        <dbReference type="WBParaSite" id="nRc.2.0.1.t43416-RA"/>
    </source>
</evidence>
<evidence type="ECO:0000256" key="1">
    <source>
        <dbReference type="SAM" id="MobiDB-lite"/>
    </source>
</evidence>
<sequence length="113" mass="12863">MGTAAEWLVNVFNAKSMANYIFMTLFFLLFLAVLADSVPSDHEDDYDDSYMEGQEYEEREEEEEEDTAYEGDKYGDVNGSSDQDLNSVNGNGVEIDDKDGDEDEFGEYYADKK</sequence>
<dbReference type="AlphaFoldDB" id="A0A915KX82"/>
<proteinExistence type="predicted"/>
<feature type="compositionally biased region" description="Acidic residues" evidence="1">
    <location>
        <begin position="42"/>
        <end position="69"/>
    </location>
</feature>
<keyword evidence="3" id="KW-1185">Reference proteome</keyword>
<protein>
    <submittedName>
        <fullName evidence="4">Uncharacterized protein</fullName>
    </submittedName>
</protein>
<dbReference type="WBParaSite" id="nRc.2.0.1.t43416-RA">
    <property type="protein sequence ID" value="nRc.2.0.1.t43416-RA"/>
    <property type="gene ID" value="nRc.2.0.1.g43416"/>
</dbReference>
<reference evidence="4" key="1">
    <citation type="submission" date="2022-11" db="UniProtKB">
        <authorList>
            <consortium name="WormBaseParasite"/>
        </authorList>
    </citation>
    <scope>IDENTIFICATION</scope>
</reference>
<feature type="compositionally biased region" description="Acidic residues" evidence="1">
    <location>
        <begin position="94"/>
        <end position="106"/>
    </location>
</feature>
<evidence type="ECO:0000313" key="3">
    <source>
        <dbReference type="Proteomes" id="UP000887565"/>
    </source>
</evidence>
<accession>A0A915KX82</accession>
<dbReference type="Proteomes" id="UP000887565">
    <property type="component" value="Unplaced"/>
</dbReference>